<evidence type="ECO:0000313" key="3">
    <source>
        <dbReference type="EMBL" id="MFC5299586.1"/>
    </source>
</evidence>
<keyword evidence="4" id="KW-1185">Reference proteome</keyword>
<evidence type="ECO:0000256" key="2">
    <source>
        <dbReference type="ARBA" id="ARBA00023239"/>
    </source>
</evidence>
<dbReference type="Pfam" id="PF01903">
    <property type="entry name" value="CbiX"/>
    <property type="match status" value="2"/>
</dbReference>
<gene>
    <name evidence="3" type="ORF">ACFPK8_18890</name>
</gene>
<dbReference type="EMBL" id="JBHSLN010000089">
    <property type="protein sequence ID" value="MFC5299586.1"/>
    <property type="molecule type" value="Genomic_DNA"/>
</dbReference>
<dbReference type="PANTHER" id="PTHR33542">
    <property type="entry name" value="SIROHYDROCHLORIN FERROCHELATASE, CHLOROPLASTIC"/>
    <property type="match status" value="1"/>
</dbReference>
<comment type="caution">
    <text evidence="3">The sequence shown here is derived from an EMBL/GenBank/DDBJ whole genome shotgun (WGS) entry which is preliminary data.</text>
</comment>
<dbReference type="Proteomes" id="UP001595937">
    <property type="component" value="Unassembled WGS sequence"/>
</dbReference>
<keyword evidence="2" id="KW-0456">Lyase</keyword>
<keyword evidence="1" id="KW-0479">Metal-binding</keyword>
<dbReference type="InterPro" id="IPR002762">
    <property type="entry name" value="CbiX-like"/>
</dbReference>
<dbReference type="RefSeq" id="WP_343926193.1">
    <property type="nucleotide sequence ID" value="NZ_BAAAIR010000050.1"/>
</dbReference>
<dbReference type="GeneID" id="303299070"/>
<reference evidence="4" key="1">
    <citation type="journal article" date="2019" name="Int. J. Syst. Evol. Microbiol.">
        <title>The Global Catalogue of Microorganisms (GCM) 10K type strain sequencing project: providing services to taxonomists for standard genome sequencing and annotation.</title>
        <authorList>
            <consortium name="The Broad Institute Genomics Platform"/>
            <consortium name="The Broad Institute Genome Sequencing Center for Infectious Disease"/>
            <person name="Wu L."/>
            <person name="Ma J."/>
        </authorList>
    </citation>
    <scope>NUCLEOTIDE SEQUENCE [LARGE SCALE GENOMIC DNA]</scope>
    <source>
        <strain evidence="4">CGMCC 1.16455</strain>
    </source>
</reference>
<organism evidence="3 4">
    <name type="scientific">Brachybacterium tyrofermentans</name>
    <dbReference type="NCBI Taxonomy" id="47848"/>
    <lineage>
        <taxon>Bacteria</taxon>
        <taxon>Bacillati</taxon>
        <taxon>Actinomycetota</taxon>
        <taxon>Actinomycetes</taxon>
        <taxon>Micrococcales</taxon>
        <taxon>Dermabacteraceae</taxon>
        <taxon>Brachybacterium</taxon>
    </lineage>
</organism>
<dbReference type="SUPFAM" id="SSF53800">
    <property type="entry name" value="Chelatase"/>
    <property type="match status" value="1"/>
</dbReference>
<sequence>MSAVMEAATVGPPVLIACSHGTRSAAGRTTIAALIAQAARELPGVRVEHAVVDVERPEISGVVARVAADSPVVVVPLLLSPGHHTRVDIGAACAPYPQATAAPALGPHPELVDVLTSRLAALPGGDAGFRPGDHVLLAAAGSTDPASARAVERMRDLLQAELPAPITLGYGAGVRPRLPEAVAAARAAGARRVVAVSYVLAPGHFAGLVQRSGADLVSAPLGADPAVASVVVARYREMTTAIT</sequence>
<name>A0ABW0FLP6_9MICO</name>
<proteinExistence type="predicted"/>
<dbReference type="CDD" id="cd03416">
    <property type="entry name" value="CbiX_SirB_N"/>
    <property type="match status" value="1"/>
</dbReference>
<protein>
    <submittedName>
        <fullName evidence="3">Sirohydrochlorin chelatase</fullName>
    </submittedName>
</protein>
<accession>A0ABW0FLP6</accession>
<evidence type="ECO:0000313" key="4">
    <source>
        <dbReference type="Proteomes" id="UP001595937"/>
    </source>
</evidence>
<dbReference type="PANTHER" id="PTHR33542:SF5">
    <property type="entry name" value="FERROCHELATASE CHE1"/>
    <property type="match status" value="1"/>
</dbReference>
<dbReference type="InterPro" id="IPR050963">
    <property type="entry name" value="Sirohydro_Cobaltochel/CbiX"/>
</dbReference>
<evidence type="ECO:0000256" key="1">
    <source>
        <dbReference type="ARBA" id="ARBA00022723"/>
    </source>
</evidence>
<dbReference type="Gene3D" id="3.40.50.1400">
    <property type="match status" value="2"/>
</dbReference>